<accession>A0A699SPF7</accession>
<feature type="non-terminal residue" evidence="1">
    <location>
        <position position="1"/>
    </location>
</feature>
<dbReference type="GO" id="GO:0003964">
    <property type="term" value="F:RNA-directed DNA polymerase activity"/>
    <property type="evidence" value="ECO:0007669"/>
    <property type="project" value="UniProtKB-KW"/>
</dbReference>
<dbReference type="SUPFAM" id="SSF56672">
    <property type="entry name" value="DNA/RNA polymerases"/>
    <property type="match status" value="1"/>
</dbReference>
<name>A0A699SPF7_TANCI</name>
<organism evidence="1">
    <name type="scientific">Tanacetum cinerariifolium</name>
    <name type="common">Dalmatian daisy</name>
    <name type="synonym">Chrysanthemum cinerariifolium</name>
    <dbReference type="NCBI Taxonomy" id="118510"/>
    <lineage>
        <taxon>Eukaryota</taxon>
        <taxon>Viridiplantae</taxon>
        <taxon>Streptophyta</taxon>
        <taxon>Embryophyta</taxon>
        <taxon>Tracheophyta</taxon>
        <taxon>Spermatophyta</taxon>
        <taxon>Magnoliopsida</taxon>
        <taxon>eudicotyledons</taxon>
        <taxon>Gunneridae</taxon>
        <taxon>Pentapetalae</taxon>
        <taxon>asterids</taxon>
        <taxon>campanulids</taxon>
        <taxon>Asterales</taxon>
        <taxon>Asteraceae</taxon>
        <taxon>Asteroideae</taxon>
        <taxon>Anthemideae</taxon>
        <taxon>Anthemidinae</taxon>
        <taxon>Tanacetum</taxon>
    </lineage>
</organism>
<keyword evidence="1" id="KW-0548">Nucleotidyltransferase</keyword>
<protein>
    <submittedName>
        <fullName evidence="1">Reverse transcriptase domain-containing protein</fullName>
    </submittedName>
</protein>
<keyword evidence="1" id="KW-0695">RNA-directed DNA polymerase</keyword>
<dbReference type="EMBL" id="BKCJ011177480">
    <property type="protein sequence ID" value="GFC99292.1"/>
    <property type="molecule type" value="Genomic_DNA"/>
</dbReference>
<dbReference type="AlphaFoldDB" id="A0A699SPF7"/>
<comment type="caution">
    <text evidence="1">The sequence shown here is derived from an EMBL/GenBank/DDBJ whole genome shotgun (WGS) entry which is preliminary data.</text>
</comment>
<sequence>EYEFLEGDDKLHVIIAKDLKDEEKTALITVLKSHKQALTWRLIDIKGINSEFCMHKILMEDDFKPAVQYQRRVNPKIHEVIKKEVLKLLDSGLIYPISDRELTLRVGKEAITFNLDQTWRYSANYDAMSVNRIDLIDVACEEYS</sequence>
<reference evidence="1" key="1">
    <citation type="journal article" date="2019" name="Sci. Rep.">
        <title>Draft genome of Tanacetum cinerariifolium, the natural source of mosquito coil.</title>
        <authorList>
            <person name="Yamashiro T."/>
            <person name="Shiraishi A."/>
            <person name="Satake H."/>
            <person name="Nakayama K."/>
        </authorList>
    </citation>
    <scope>NUCLEOTIDE SEQUENCE</scope>
</reference>
<evidence type="ECO:0000313" key="1">
    <source>
        <dbReference type="EMBL" id="GFC99292.1"/>
    </source>
</evidence>
<proteinExistence type="predicted"/>
<dbReference type="Gene3D" id="3.10.10.10">
    <property type="entry name" value="HIV Type 1 Reverse Transcriptase, subunit A, domain 1"/>
    <property type="match status" value="1"/>
</dbReference>
<gene>
    <name evidence="1" type="ORF">Tci_871262</name>
</gene>
<keyword evidence="1" id="KW-0808">Transferase</keyword>
<dbReference type="InterPro" id="IPR043502">
    <property type="entry name" value="DNA/RNA_pol_sf"/>
</dbReference>